<dbReference type="Proteomes" id="UP000076842">
    <property type="component" value="Unassembled WGS sequence"/>
</dbReference>
<sequence length="156" mass="16434">MARDRCADGIAEPASVSRECLGLISILAAPSSCTTTMVGGKCPARPPRTVYSPWQPTGPLGRRESGAAPPPGGRPQSPKATSDYVGPRAGRRLPPPEKSNGRHSHQMHRVDRTGAALGDPAMDRDACRGGEGQSRGNTLQALYCTVLYCTVLGRLV</sequence>
<accession>A0A165EPV1</accession>
<keyword evidence="3" id="KW-1185">Reference proteome</keyword>
<dbReference type="EMBL" id="KV423997">
    <property type="protein sequence ID" value="KZT55294.1"/>
    <property type="molecule type" value="Genomic_DNA"/>
</dbReference>
<evidence type="ECO:0000313" key="3">
    <source>
        <dbReference type="Proteomes" id="UP000076842"/>
    </source>
</evidence>
<organism evidence="2 3">
    <name type="scientific">Calocera cornea HHB12733</name>
    <dbReference type="NCBI Taxonomy" id="1353952"/>
    <lineage>
        <taxon>Eukaryota</taxon>
        <taxon>Fungi</taxon>
        <taxon>Dikarya</taxon>
        <taxon>Basidiomycota</taxon>
        <taxon>Agaricomycotina</taxon>
        <taxon>Dacrymycetes</taxon>
        <taxon>Dacrymycetales</taxon>
        <taxon>Dacrymycetaceae</taxon>
        <taxon>Calocera</taxon>
    </lineage>
</organism>
<protein>
    <submittedName>
        <fullName evidence="2">Uncharacterized protein</fullName>
    </submittedName>
</protein>
<reference evidence="2 3" key="1">
    <citation type="journal article" date="2016" name="Mol. Biol. Evol.">
        <title>Comparative Genomics of Early-Diverging Mushroom-Forming Fungi Provides Insights into the Origins of Lignocellulose Decay Capabilities.</title>
        <authorList>
            <person name="Nagy L.G."/>
            <person name="Riley R."/>
            <person name="Tritt A."/>
            <person name="Adam C."/>
            <person name="Daum C."/>
            <person name="Floudas D."/>
            <person name="Sun H."/>
            <person name="Yadav J.S."/>
            <person name="Pangilinan J."/>
            <person name="Larsson K.H."/>
            <person name="Matsuura K."/>
            <person name="Barry K."/>
            <person name="Labutti K."/>
            <person name="Kuo R."/>
            <person name="Ohm R.A."/>
            <person name="Bhattacharya S.S."/>
            <person name="Shirouzu T."/>
            <person name="Yoshinaga Y."/>
            <person name="Martin F.M."/>
            <person name="Grigoriev I.V."/>
            <person name="Hibbett D.S."/>
        </authorList>
    </citation>
    <scope>NUCLEOTIDE SEQUENCE [LARGE SCALE GENOMIC DNA]</scope>
    <source>
        <strain evidence="2 3">HHB12733</strain>
    </source>
</reference>
<feature type="region of interest" description="Disordered" evidence="1">
    <location>
        <begin position="37"/>
        <end position="134"/>
    </location>
</feature>
<gene>
    <name evidence="2" type="ORF">CALCODRAFT_355589</name>
</gene>
<evidence type="ECO:0000313" key="2">
    <source>
        <dbReference type="EMBL" id="KZT55294.1"/>
    </source>
</evidence>
<evidence type="ECO:0000256" key="1">
    <source>
        <dbReference type="SAM" id="MobiDB-lite"/>
    </source>
</evidence>
<dbReference type="AlphaFoldDB" id="A0A165EPV1"/>
<proteinExistence type="predicted"/>
<name>A0A165EPV1_9BASI</name>
<dbReference type="InParanoid" id="A0A165EPV1"/>